<evidence type="ECO:0000256" key="1">
    <source>
        <dbReference type="ARBA" id="ARBA00022450"/>
    </source>
</evidence>
<dbReference type="SUPFAM" id="SSF56801">
    <property type="entry name" value="Acetyl-CoA synthetase-like"/>
    <property type="match status" value="1"/>
</dbReference>
<keyword evidence="2" id="KW-0597">Phosphoprotein</keyword>
<sequence>MDLTGLDKHPVKLELLPHLVDRIAREQPQKTWLVCPRVSSDPSQGFDDICYAAAANAINHTAWFFEQALGKPQPGKFPVVSYTGTADLRYCLLPIALVKCGYQILLLSDLSSADMREHLLKAADCRLFACAVSSSNDPVLARLGLKPIIVPELKDLLVTDLIEPYPYSKTTEQGLNDPLMKLHTSGTSSLTGRPKIVTYTMGTACASQLQRLVPSLNGHENSFVKDAELTRIYTAFRISHAGGVWISFRFMYQGVAIVHGGDDPLSLNTFQHVLDSTGIDGALLPPILLEAIAIRPDLVCQLSKLKQVLYAGGPLSATAGNEIARHALLYTRYGSTENAAPVTTHVTDPEDWQYCHFNPKYSGFSWRRYPPHDPTSKLSEAVVIRHPDPLVRHEQPVFWNFPDTTEWPMEDLFEPHPTKADHWKYAGRRDDMIIVGNGTNIMPTFFEQEMLQQDPRVKKAVMYGDGEAHLAVLIELANSVEEGLEMEHAKVDIWPLVDCCNQLISRGTQLPRHAIVIAKKDKPLPRGGKGDVQRKLAKAMYETELAEVFKGSEMNVR</sequence>
<comment type="caution">
    <text evidence="4">The sequence shown here is derived from an EMBL/GenBank/DDBJ whole genome shotgun (WGS) entry which is preliminary data.</text>
</comment>
<reference evidence="4 5" key="1">
    <citation type="submission" date="2023-08" db="EMBL/GenBank/DDBJ databases">
        <title>Black Yeasts Isolated from many extreme environments.</title>
        <authorList>
            <person name="Coleine C."/>
            <person name="Stajich J.E."/>
            <person name="Selbmann L."/>
        </authorList>
    </citation>
    <scope>NUCLEOTIDE SEQUENCE [LARGE SCALE GENOMIC DNA]</scope>
    <source>
        <strain evidence="4 5">CCFEE 5885</strain>
    </source>
</reference>
<evidence type="ECO:0000256" key="2">
    <source>
        <dbReference type="ARBA" id="ARBA00022553"/>
    </source>
</evidence>
<dbReference type="InterPro" id="IPR000873">
    <property type="entry name" value="AMP-dep_synth/lig_dom"/>
</dbReference>
<dbReference type="Pfam" id="PF00501">
    <property type="entry name" value="AMP-binding"/>
    <property type="match status" value="1"/>
</dbReference>
<accession>A0ABR0JXY5</accession>
<dbReference type="Pfam" id="PF23562">
    <property type="entry name" value="AMP-binding_C_3"/>
    <property type="match status" value="1"/>
</dbReference>
<protein>
    <recommendedName>
        <fullName evidence="3">AMP-dependent synthetase/ligase domain-containing protein</fullName>
    </recommendedName>
</protein>
<evidence type="ECO:0000313" key="5">
    <source>
        <dbReference type="Proteomes" id="UP001345013"/>
    </source>
</evidence>
<dbReference type="Proteomes" id="UP001345013">
    <property type="component" value="Unassembled WGS sequence"/>
</dbReference>
<name>A0ABR0JXY5_9EURO</name>
<feature type="domain" description="AMP-dependent synthetase/ligase" evidence="3">
    <location>
        <begin position="21"/>
        <end position="353"/>
    </location>
</feature>
<dbReference type="InterPro" id="IPR051414">
    <property type="entry name" value="Adenylate-forming_Reductase"/>
</dbReference>
<dbReference type="PANTHER" id="PTHR43439">
    <property type="entry name" value="PHENYLACETATE-COENZYME A LIGASE"/>
    <property type="match status" value="1"/>
</dbReference>
<evidence type="ECO:0000313" key="4">
    <source>
        <dbReference type="EMBL" id="KAK5079536.1"/>
    </source>
</evidence>
<evidence type="ECO:0000259" key="3">
    <source>
        <dbReference type="Pfam" id="PF00501"/>
    </source>
</evidence>
<gene>
    <name evidence="4" type="ORF">LTR24_009189</name>
</gene>
<dbReference type="InterPro" id="IPR042099">
    <property type="entry name" value="ANL_N_sf"/>
</dbReference>
<dbReference type="Gene3D" id="3.40.50.12780">
    <property type="entry name" value="N-terminal domain of ligase-like"/>
    <property type="match status" value="1"/>
</dbReference>
<dbReference type="PANTHER" id="PTHR43439:SF2">
    <property type="entry name" value="ENZYME, PUTATIVE (JCVI)-RELATED"/>
    <property type="match status" value="1"/>
</dbReference>
<keyword evidence="1" id="KW-0596">Phosphopantetheine</keyword>
<dbReference type="EMBL" id="JAVRRG010000188">
    <property type="protein sequence ID" value="KAK5079536.1"/>
    <property type="molecule type" value="Genomic_DNA"/>
</dbReference>
<keyword evidence="5" id="KW-1185">Reference proteome</keyword>
<organism evidence="4 5">
    <name type="scientific">Lithohypha guttulata</name>
    <dbReference type="NCBI Taxonomy" id="1690604"/>
    <lineage>
        <taxon>Eukaryota</taxon>
        <taxon>Fungi</taxon>
        <taxon>Dikarya</taxon>
        <taxon>Ascomycota</taxon>
        <taxon>Pezizomycotina</taxon>
        <taxon>Eurotiomycetes</taxon>
        <taxon>Chaetothyriomycetidae</taxon>
        <taxon>Chaetothyriales</taxon>
        <taxon>Trichomeriaceae</taxon>
        <taxon>Lithohypha</taxon>
    </lineage>
</organism>
<proteinExistence type="predicted"/>